<dbReference type="Gene3D" id="3.30.300.20">
    <property type="match status" value="1"/>
</dbReference>
<dbReference type="InterPro" id="IPR034079">
    <property type="entry name" value="R3H_KhpB"/>
</dbReference>
<dbReference type="Pfam" id="PF01424">
    <property type="entry name" value="R3H"/>
    <property type="match status" value="1"/>
</dbReference>
<evidence type="ECO:0000259" key="2">
    <source>
        <dbReference type="PROSITE" id="PS51061"/>
    </source>
</evidence>
<organism evidence="3 4">
    <name type="scientific">Stackebrandtia endophytica</name>
    <dbReference type="NCBI Taxonomy" id="1496996"/>
    <lineage>
        <taxon>Bacteria</taxon>
        <taxon>Bacillati</taxon>
        <taxon>Actinomycetota</taxon>
        <taxon>Actinomycetes</taxon>
        <taxon>Glycomycetales</taxon>
        <taxon>Glycomycetaceae</taxon>
        <taxon>Stackebrandtia</taxon>
    </lineage>
</organism>
<dbReference type="InParanoid" id="A0A543AXN2"/>
<comment type="caution">
    <text evidence="3">The sequence shown here is derived from an EMBL/GenBank/DDBJ whole genome shotgun (WGS) entry which is preliminary data.</text>
</comment>
<dbReference type="InterPro" id="IPR036867">
    <property type="entry name" value="R3H_dom_sf"/>
</dbReference>
<feature type="domain" description="R3H" evidence="2">
    <location>
        <begin position="105"/>
        <end position="171"/>
    </location>
</feature>
<dbReference type="AlphaFoldDB" id="A0A543AXN2"/>
<dbReference type="GO" id="GO:0003723">
    <property type="term" value="F:RNA binding"/>
    <property type="evidence" value="ECO:0007669"/>
    <property type="project" value="InterPro"/>
</dbReference>
<evidence type="ECO:0000313" key="3">
    <source>
        <dbReference type="EMBL" id="TQL77310.1"/>
    </source>
</evidence>
<proteinExistence type="predicted"/>
<dbReference type="CDD" id="cd02414">
    <property type="entry name" value="KH-II_Jag"/>
    <property type="match status" value="1"/>
</dbReference>
<dbReference type="CDD" id="cd02644">
    <property type="entry name" value="R3H_jag"/>
    <property type="match status" value="1"/>
</dbReference>
<sequence length="171" mass="18548">MAPVSEAETSAPETEQATEDELFAESEVAADYLEGFLDVIDSDGDIDELVVGDRPVVEIVGGGLGKLIGNNGATLEALQELARLAIYRKTGEHSRLMLDVGGYRANRRKELTALAERTASKVLETSRLVRLESMSAFERKCVHDVINATDGVESESEGSEPNRRIVVRPTS</sequence>
<keyword evidence="4" id="KW-1185">Reference proteome</keyword>
<protein>
    <submittedName>
        <fullName evidence="3">SpoIIIJ-associated protein</fullName>
    </submittedName>
</protein>
<dbReference type="EMBL" id="VFOW01000001">
    <property type="protein sequence ID" value="TQL77310.1"/>
    <property type="molecule type" value="Genomic_DNA"/>
</dbReference>
<dbReference type="Gene3D" id="3.30.1370.50">
    <property type="entry name" value="R3H-like domain"/>
    <property type="match status" value="1"/>
</dbReference>
<reference evidence="3 4" key="1">
    <citation type="submission" date="2019-06" db="EMBL/GenBank/DDBJ databases">
        <title>Sequencing the genomes of 1000 actinobacteria strains.</title>
        <authorList>
            <person name="Klenk H.-P."/>
        </authorList>
    </citation>
    <scope>NUCLEOTIDE SEQUENCE [LARGE SCALE GENOMIC DNA]</scope>
    <source>
        <strain evidence="3 4">DSM 45928</strain>
    </source>
</reference>
<evidence type="ECO:0000313" key="4">
    <source>
        <dbReference type="Proteomes" id="UP000317043"/>
    </source>
</evidence>
<evidence type="ECO:0000256" key="1">
    <source>
        <dbReference type="SAM" id="MobiDB-lite"/>
    </source>
</evidence>
<feature type="region of interest" description="Disordered" evidence="1">
    <location>
        <begin position="152"/>
        <end position="171"/>
    </location>
</feature>
<dbReference type="InterPro" id="IPR038008">
    <property type="entry name" value="Jag_KH"/>
</dbReference>
<dbReference type="FunCoup" id="A0A543AXN2">
    <property type="interactions" value="9"/>
</dbReference>
<name>A0A543AXN2_9ACTN</name>
<dbReference type="PANTHER" id="PTHR35800:SF1">
    <property type="entry name" value="RNA-BINDING PROTEIN KHPB"/>
    <property type="match status" value="1"/>
</dbReference>
<dbReference type="InterPro" id="IPR001374">
    <property type="entry name" value="R3H_dom"/>
</dbReference>
<accession>A0A543AXN2</accession>
<dbReference type="InterPro" id="IPR015946">
    <property type="entry name" value="KH_dom-like_a/b"/>
</dbReference>
<dbReference type="InterPro" id="IPR039247">
    <property type="entry name" value="KhpB"/>
</dbReference>
<gene>
    <name evidence="3" type="ORF">FB566_2867</name>
</gene>
<dbReference type="PANTHER" id="PTHR35800">
    <property type="entry name" value="PROTEIN JAG"/>
    <property type="match status" value="1"/>
</dbReference>
<dbReference type="Proteomes" id="UP000317043">
    <property type="component" value="Unassembled WGS sequence"/>
</dbReference>
<feature type="region of interest" description="Disordered" evidence="1">
    <location>
        <begin position="1"/>
        <end position="20"/>
    </location>
</feature>
<dbReference type="PROSITE" id="PS51061">
    <property type="entry name" value="R3H"/>
    <property type="match status" value="1"/>
</dbReference>
<dbReference type="SMART" id="SM00393">
    <property type="entry name" value="R3H"/>
    <property type="match status" value="1"/>
</dbReference>
<dbReference type="SUPFAM" id="SSF82708">
    <property type="entry name" value="R3H domain"/>
    <property type="match status" value="1"/>
</dbReference>